<accession>A0A6C0CWP6</accession>
<proteinExistence type="predicted"/>
<protein>
    <submittedName>
        <fullName evidence="2">Uncharacterized protein</fullName>
    </submittedName>
</protein>
<organism evidence="2">
    <name type="scientific">viral metagenome</name>
    <dbReference type="NCBI Taxonomy" id="1070528"/>
    <lineage>
        <taxon>unclassified sequences</taxon>
        <taxon>metagenomes</taxon>
        <taxon>organismal metagenomes</taxon>
    </lineage>
</organism>
<feature type="region of interest" description="Disordered" evidence="1">
    <location>
        <begin position="160"/>
        <end position="190"/>
    </location>
</feature>
<dbReference type="EMBL" id="MN739499">
    <property type="protein sequence ID" value="QHT08643.1"/>
    <property type="molecule type" value="Genomic_DNA"/>
</dbReference>
<reference evidence="2" key="1">
    <citation type="journal article" date="2020" name="Nature">
        <title>Giant virus diversity and host interactions through global metagenomics.</title>
        <authorList>
            <person name="Schulz F."/>
            <person name="Roux S."/>
            <person name="Paez-Espino D."/>
            <person name="Jungbluth S."/>
            <person name="Walsh D.A."/>
            <person name="Denef V.J."/>
            <person name="McMahon K.D."/>
            <person name="Konstantinidis K.T."/>
            <person name="Eloe-Fadrosh E.A."/>
            <person name="Kyrpides N.C."/>
            <person name="Woyke T."/>
        </authorList>
    </citation>
    <scope>NUCLEOTIDE SEQUENCE</scope>
    <source>
        <strain evidence="2">GVMAG-M-3300023109-53</strain>
    </source>
</reference>
<feature type="compositionally biased region" description="Polar residues" evidence="1">
    <location>
        <begin position="178"/>
        <end position="190"/>
    </location>
</feature>
<evidence type="ECO:0000313" key="2">
    <source>
        <dbReference type="EMBL" id="QHT08643.1"/>
    </source>
</evidence>
<evidence type="ECO:0000256" key="1">
    <source>
        <dbReference type="SAM" id="MobiDB-lite"/>
    </source>
</evidence>
<sequence>MSENKINGCDTGAGPDPPRVWTRAVGDCIDISGVGANDQPLSSNGYNLSEKRKAEIFQYRNNNANMSSKQLYSRLARGIGRQRGSTFATQSDSYTNANTKNLQNVNVNTGPLLCPNSRVISAYTSQNNTPGPKMLITNYPNAPLYNYRVRRTFVGGNVKWPQYGPNTGQPRDPKLAGNSGSKPGYQSGNQ</sequence>
<name>A0A6C0CWP6_9ZZZZ</name>
<dbReference type="AlphaFoldDB" id="A0A6C0CWP6"/>